<proteinExistence type="predicted"/>
<accession>A0ABW4D2D6</accession>
<reference evidence="3" key="1">
    <citation type="journal article" date="2019" name="Int. J. Syst. Evol. Microbiol.">
        <title>The Global Catalogue of Microorganisms (GCM) 10K type strain sequencing project: providing services to taxonomists for standard genome sequencing and annotation.</title>
        <authorList>
            <consortium name="The Broad Institute Genomics Platform"/>
            <consortium name="The Broad Institute Genome Sequencing Center for Infectious Disease"/>
            <person name="Wu L."/>
            <person name="Ma J."/>
        </authorList>
    </citation>
    <scope>NUCLEOTIDE SEQUENCE [LARGE SCALE GENOMIC DNA]</scope>
    <source>
        <strain evidence="3">CCM 8979</strain>
    </source>
</reference>
<name>A0ABW4D2D6_9LACO</name>
<feature type="chain" id="PRO_5046086957" description="D-alanyl-D-alanine carboxypeptidase" evidence="1">
    <location>
        <begin position="26"/>
        <end position="267"/>
    </location>
</feature>
<dbReference type="RefSeq" id="WP_203642704.1">
    <property type="nucleotide sequence ID" value="NZ_BOLN01000001.1"/>
</dbReference>
<feature type="signal peptide" evidence="1">
    <location>
        <begin position="1"/>
        <end position="25"/>
    </location>
</feature>
<evidence type="ECO:0000256" key="1">
    <source>
        <dbReference type="SAM" id="SignalP"/>
    </source>
</evidence>
<protein>
    <recommendedName>
        <fullName evidence="4">D-alanyl-D-alanine carboxypeptidase</fullName>
    </recommendedName>
</protein>
<evidence type="ECO:0000313" key="3">
    <source>
        <dbReference type="Proteomes" id="UP001597189"/>
    </source>
</evidence>
<gene>
    <name evidence="2" type="ORF">ACFQ44_00365</name>
</gene>
<sequence length="267" mass="30223">MFKKIVILTFLTLSAILLLPTAAHASQYVTTDSYSLSRPSYYHNRDTQTHYLWNQQHTAKLHNTKYFPHTTWVAQKTALLQHGTHVARYYYVVSKNKRTAGWIWHGFLKSGTYRKQVLATDGLSLSTALNTTDQNQLNLFVIKQLQKDGYENNNHLAMMYDYYMSNHLTPDQMSMAAVIQLVRIKNLDADKITTVNLPAITNLAAAIDPQHHNAKLETMGKGQLGLKIVASVEKALVANHDTTYVLYPTASGNPTNGQIAFTLYLYE</sequence>
<dbReference type="EMBL" id="JBHTOD010000001">
    <property type="protein sequence ID" value="MFD1454127.1"/>
    <property type="molecule type" value="Genomic_DNA"/>
</dbReference>
<keyword evidence="3" id="KW-1185">Reference proteome</keyword>
<keyword evidence="1" id="KW-0732">Signal</keyword>
<evidence type="ECO:0008006" key="4">
    <source>
        <dbReference type="Google" id="ProtNLM"/>
    </source>
</evidence>
<evidence type="ECO:0000313" key="2">
    <source>
        <dbReference type="EMBL" id="MFD1454127.1"/>
    </source>
</evidence>
<organism evidence="2 3">
    <name type="scientific">Levilactobacillus lanxiensis</name>
    <dbReference type="NCBI Taxonomy" id="2799568"/>
    <lineage>
        <taxon>Bacteria</taxon>
        <taxon>Bacillati</taxon>
        <taxon>Bacillota</taxon>
        <taxon>Bacilli</taxon>
        <taxon>Lactobacillales</taxon>
        <taxon>Lactobacillaceae</taxon>
        <taxon>Levilactobacillus</taxon>
    </lineage>
</organism>
<comment type="caution">
    <text evidence="2">The sequence shown here is derived from an EMBL/GenBank/DDBJ whole genome shotgun (WGS) entry which is preliminary data.</text>
</comment>
<dbReference type="Proteomes" id="UP001597189">
    <property type="component" value="Unassembled WGS sequence"/>
</dbReference>